<dbReference type="InterPro" id="IPR039248">
    <property type="entry name" value="Ptase_RsbX"/>
</dbReference>
<keyword evidence="2" id="KW-0067">ATP-binding</keyword>
<keyword evidence="2" id="KW-0547">Nucleotide-binding</keyword>
<proteinExistence type="predicted"/>
<gene>
    <name evidence="2" type="ORF">OUY24_36465</name>
</gene>
<evidence type="ECO:0000313" key="2">
    <source>
        <dbReference type="EMBL" id="MDA0646152.1"/>
    </source>
</evidence>
<dbReference type="InterPro" id="IPR003594">
    <property type="entry name" value="HATPase_dom"/>
</dbReference>
<keyword evidence="3" id="KW-1185">Reference proteome</keyword>
<dbReference type="Gene3D" id="3.30.565.10">
    <property type="entry name" value="Histidine kinase-like ATPase, C-terminal domain"/>
    <property type="match status" value="1"/>
</dbReference>
<dbReference type="PANTHER" id="PTHR35801">
    <property type="entry name" value="PHOSPHOSERINE PHOSPHATASE RSBX"/>
    <property type="match status" value="1"/>
</dbReference>
<organism evidence="2 3">
    <name type="scientific">Nonomuraea ferruginea</name>
    <dbReference type="NCBI Taxonomy" id="46174"/>
    <lineage>
        <taxon>Bacteria</taxon>
        <taxon>Bacillati</taxon>
        <taxon>Actinomycetota</taxon>
        <taxon>Actinomycetes</taxon>
        <taxon>Streptosporangiales</taxon>
        <taxon>Streptosporangiaceae</taxon>
        <taxon>Nonomuraea</taxon>
    </lineage>
</organism>
<dbReference type="Proteomes" id="UP001212498">
    <property type="component" value="Unassembled WGS sequence"/>
</dbReference>
<dbReference type="CDD" id="cd16934">
    <property type="entry name" value="HATPase_RsbT-like"/>
    <property type="match status" value="1"/>
</dbReference>
<reference evidence="2 3" key="1">
    <citation type="submission" date="2022-11" db="EMBL/GenBank/DDBJ databases">
        <title>Nonomuraea corallina sp. nov., a new species of the genus Nonomuraea isolated from sea side sediment in Thai sea.</title>
        <authorList>
            <person name="Ngamcharungchit C."/>
            <person name="Matsumoto A."/>
            <person name="Suriyachadkun C."/>
            <person name="Panbangred W."/>
            <person name="Inahashi Y."/>
            <person name="Intra B."/>
        </authorList>
    </citation>
    <scope>NUCLEOTIDE SEQUENCE [LARGE SCALE GENOMIC DNA]</scope>
    <source>
        <strain evidence="2 3">DSM 43553</strain>
    </source>
</reference>
<dbReference type="InterPro" id="IPR001932">
    <property type="entry name" value="PPM-type_phosphatase-like_dom"/>
</dbReference>
<dbReference type="GO" id="GO:0005524">
    <property type="term" value="F:ATP binding"/>
    <property type="evidence" value="ECO:0007669"/>
    <property type="project" value="UniProtKB-KW"/>
</dbReference>
<dbReference type="InterPro" id="IPR036457">
    <property type="entry name" value="PPM-type-like_dom_sf"/>
</dbReference>
<dbReference type="SUPFAM" id="SSF55874">
    <property type="entry name" value="ATPase domain of HSP90 chaperone/DNA topoisomerase II/histidine kinase"/>
    <property type="match status" value="1"/>
</dbReference>
<sequence>MIEADQVRDDAWIRAEEPSAVGAVRRLAVDLAKTAGFGDERVGQVAVAVTEAVSNLVKHAVQGVALVRPCPVAPQVVELITLDRGPGMPDVARALRDGYSTSGTLGIGLGAITRMASSYDVHSLPGRGTLLAVQFAAKGTIEPPPASGLVRPIGEEVVSGDAFAVSTGEQDITVLLFDGLGHGPAAAHASREAVELFLERPADEPLAILRRLHDGLAHTRGGAAAVARVTPARVSYAGLGNISGWITHADDRQGMVSVPGITGHQRRRLRQYEYELDEHATVVLHSDGLTDRWSPTTMPGLFSRSPAVIAAGLLRDAGSRRDDACVVIVRPRRDRA</sequence>
<dbReference type="EMBL" id="JAPNUD010000176">
    <property type="protein sequence ID" value="MDA0646152.1"/>
    <property type="molecule type" value="Genomic_DNA"/>
</dbReference>
<dbReference type="SMART" id="SM00331">
    <property type="entry name" value="PP2C_SIG"/>
    <property type="match status" value="1"/>
</dbReference>
<dbReference type="SUPFAM" id="SSF81606">
    <property type="entry name" value="PP2C-like"/>
    <property type="match status" value="1"/>
</dbReference>
<evidence type="ECO:0000313" key="3">
    <source>
        <dbReference type="Proteomes" id="UP001212498"/>
    </source>
</evidence>
<feature type="domain" description="PPM-type phosphatase" evidence="1">
    <location>
        <begin position="145"/>
        <end position="331"/>
    </location>
</feature>
<dbReference type="Gene3D" id="3.60.40.10">
    <property type="entry name" value="PPM-type phosphatase domain"/>
    <property type="match status" value="1"/>
</dbReference>
<dbReference type="PANTHER" id="PTHR35801:SF1">
    <property type="entry name" value="PHOSPHOSERINE PHOSPHATASE RSBX"/>
    <property type="match status" value="1"/>
</dbReference>
<accession>A0ABT4T9G8</accession>
<dbReference type="Pfam" id="PF13581">
    <property type="entry name" value="HATPase_c_2"/>
    <property type="match status" value="1"/>
</dbReference>
<dbReference type="RefSeq" id="WP_271279553.1">
    <property type="nucleotide sequence ID" value="NZ_BAABFD010000015.1"/>
</dbReference>
<name>A0ABT4T9G8_9ACTN</name>
<dbReference type="InterPro" id="IPR036890">
    <property type="entry name" value="HATPase_C_sf"/>
</dbReference>
<protein>
    <submittedName>
        <fullName evidence="2">ATP-binding protein/SpoIIE family protein phosphatase</fullName>
    </submittedName>
</protein>
<dbReference type="Pfam" id="PF07228">
    <property type="entry name" value="SpoIIE"/>
    <property type="match status" value="1"/>
</dbReference>
<evidence type="ECO:0000259" key="1">
    <source>
        <dbReference type="SMART" id="SM00331"/>
    </source>
</evidence>
<comment type="caution">
    <text evidence="2">The sequence shown here is derived from an EMBL/GenBank/DDBJ whole genome shotgun (WGS) entry which is preliminary data.</text>
</comment>